<dbReference type="AlphaFoldDB" id="A0A5C7BCT9"/>
<name>A0A5C7BCT9_9FLAO</name>
<dbReference type="EMBL" id="VOSB01000024">
    <property type="protein sequence ID" value="TXE15811.1"/>
    <property type="molecule type" value="Genomic_DNA"/>
</dbReference>
<keyword evidence="2" id="KW-1185">Reference proteome</keyword>
<evidence type="ECO:0000313" key="2">
    <source>
        <dbReference type="Proteomes" id="UP000321938"/>
    </source>
</evidence>
<dbReference type="Gene3D" id="1.20.120.450">
    <property type="entry name" value="dinb family like domain"/>
    <property type="match status" value="1"/>
</dbReference>
<proteinExistence type="predicted"/>
<reference evidence="1 2" key="1">
    <citation type="submission" date="2019-08" db="EMBL/GenBank/DDBJ databases">
        <title>Genome of Psychroserpens burtonensis ACAM 167.</title>
        <authorList>
            <person name="Bowman J.P."/>
        </authorList>
    </citation>
    <scope>NUCLEOTIDE SEQUENCE [LARGE SCALE GENOMIC DNA]</scope>
    <source>
        <strain evidence="1 2">ACAM 167</strain>
    </source>
</reference>
<dbReference type="OrthoDB" id="981199at2"/>
<gene>
    <name evidence="1" type="ORF">ES692_15050</name>
</gene>
<organism evidence="1 2">
    <name type="scientific">Psychroserpens burtonensis</name>
    <dbReference type="NCBI Taxonomy" id="49278"/>
    <lineage>
        <taxon>Bacteria</taxon>
        <taxon>Pseudomonadati</taxon>
        <taxon>Bacteroidota</taxon>
        <taxon>Flavobacteriia</taxon>
        <taxon>Flavobacteriales</taxon>
        <taxon>Flavobacteriaceae</taxon>
        <taxon>Psychroserpens</taxon>
    </lineage>
</organism>
<evidence type="ECO:0000313" key="1">
    <source>
        <dbReference type="EMBL" id="TXE15811.1"/>
    </source>
</evidence>
<dbReference type="RefSeq" id="WP_028872863.1">
    <property type="nucleotide sequence ID" value="NZ_VOSB01000024.1"/>
</dbReference>
<sequence length="154" mass="17422">MSLEKLNIGITTLEAHIENHTVSNPKISKSNIAWHIDHSLKVINNVIITVQSSDPKTYTNNFSLIGKLFFALGFFPRGKAKAPKYVKPPETVLKEDLVSQIELAKTNVKTIAGLNKNAYFKHPLFGNINTPRIYRFLLLHTNHHLKIINDIVVK</sequence>
<comment type="caution">
    <text evidence="1">The sequence shown here is derived from an EMBL/GenBank/DDBJ whole genome shotgun (WGS) entry which is preliminary data.</text>
</comment>
<accession>A0A5C7BCT9</accession>
<dbReference type="STRING" id="1123037.GCA_000425305_03165"/>
<protein>
    <submittedName>
        <fullName evidence="1">DinB family protein</fullName>
    </submittedName>
</protein>
<dbReference type="InterPro" id="IPR034660">
    <property type="entry name" value="DinB/YfiT-like"/>
</dbReference>
<dbReference type="Proteomes" id="UP000321938">
    <property type="component" value="Unassembled WGS sequence"/>
</dbReference>